<dbReference type="RefSeq" id="WP_152766740.1">
    <property type="nucleotide sequence ID" value="NZ_WHLY01000004.1"/>
</dbReference>
<dbReference type="Proteomes" id="UP000479293">
    <property type="component" value="Unassembled WGS sequence"/>
</dbReference>
<name>A0A7C9BGM4_9BACT</name>
<gene>
    <name evidence="1" type="ORF">GBK04_29420</name>
</gene>
<evidence type="ECO:0000313" key="1">
    <source>
        <dbReference type="EMBL" id="MPR37336.1"/>
    </source>
</evidence>
<dbReference type="EMBL" id="WHLY01000004">
    <property type="protein sequence ID" value="MPR37336.1"/>
    <property type="molecule type" value="Genomic_DNA"/>
</dbReference>
<organism evidence="1 2">
    <name type="scientific">Salmonirosea aquatica</name>
    <dbReference type="NCBI Taxonomy" id="2654236"/>
    <lineage>
        <taxon>Bacteria</taxon>
        <taxon>Pseudomonadati</taxon>
        <taxon>Bacteroidota</taxon>
        <taxon>Cytophagia</taxon>
        <taxon>Cytophagales</taxon>
        <taxon>Spirosomataceae</taxon>
        <taxon>Salmonirosea</taxon>
    </lineage>
</organism>
<protein>
    <submittedName>
        <fullName evidence="1">Uncharacterized protein</fullName>
    </submittedName>
</protein>
<proteinExistence type="predicted"/>
<sequence length="113" mass="12922">MDHTDHRPVTLALTPNGQVALCRGCLQGITVEFGPILQLFARKDFLRLEYNMRYMCPAEYFRGHPGRSKIIVNTTAPDLYFAFTETEFLELQELLGHGLSKLQLIESADRHLN</sequence>
<evidence type="ECO:0000313" key="2">
    <source>
        <dbReference type="Proteomes" id="UP000479293"/>
    </source>
</evidence>
<comment type="caution">
    <text evidence="1">The sequence shown here is derived from an EMBL/GenBank/DDBJ whole genome shotgun (WGS) entry which is preliminary data.</text>
</comment>
<reference evidence="1 2" key="1">
    <citation type="submission" date="2019-10" db="EMBL/GenBank/DDBJ databases">
        <title>Draft Genome Sequence of Cytophagaceae sp. SJW1-29.</title>
        <authorList>
            <person name="Choi A."/>
        </authorList>
    </citation>
    <scope>NUCLEOTIDE SEQUENCE [LARGE SCALE GENOMIC DNA]</scope>
    <source>
        <strain evidence="1 2">SJW1-29</strain>
    </source>
</reference>
<accession>A0A7C9BGM4</accession>
<keyword evidence="2" id="KW-1185">Reference proteome</keyword>
<dbReference type="AlphaFoldDB" id="A0A7C9BGM4"/>